<keyword evidence="7" id="KW-1015">Disulfide bond</keyword>
<evidence type="ECO:0000256" key="6">
    <source>
        <dbReference type="ARBA" id="ARBA00023136"/>
    </source>
</evidence>
<dbReference type="PROSITE" id="PS50026">
    <property type="entry name" value="EGF_3"/>
    <property type="match status" value="1"/>
</dbReference>
<proteinExistence type="inferred from homology"/>
<evidence type="ECO:0000256" key="2">
    <source>
        <dbReference type="ARBA" id="ARBA00005542"/>
    </source>
</evidence>
<dbReference type="Proteomes" id="UP000186922">
    <property type="component" value="Unassembled WGS sequence"/>
</dbReference>
<feature type="transmembrane region" description="Helical" evidence="8">
    <location>
        <begin position="745"/>
        <end position="762"/>
    </location>
</feature>
<comment type="caution">
    <text evidence="11">The sequence shown here is derived from an EMBL/GenBank/DDBJ whole genome shotgun (WGS) entry which is preliminary data.</text>
</comment>
<dbReference type="GO" id="GO:0005886">
    <property type="term" value="C:plasma membrane"/>
    <property type="evidence" value="ECO:0007669"/>
    <property type="project" value="UniProtKB-SubCell"/>
</dbReference>
<evidence type="ECO:0000259" key="10">
    <source>
        <dbReference type="PROSITE" id="PS50026"/>
    </source>
</evidence>
<feature type="chain" id="PRO_5008897781" description="EGF-like domain-containing protein" evidence="9">
    <location>
        <begin position="22"/>
        <end position="813"/>
    </location>
</feature>
<comment type="subcellular location">
    <subcellularLocation>
        <location evidence="1">Cell membrane</location>
        <topology evidence="1">Multi-pass membrane protein</topology>
    </subcellularLocation>
</comment>
<keyword evidence="6 8" id="KW-0472">Membrane</keyword>
<evidence type="ECO:0000256" key="3">
    <source>
        <dbReference type="ARBA" id="ARBA00022475"/>
    </source>
</evidence>
<feature type="disulfide bond" evidence="7">
    <location>
        <begin position="544"/>
        <end position="553"/>
    </location>
</feature>
<evidence type="ECO:0000313" key="11">
    <source>
        <dbReference type="EMBL" id="GAU93580.1"/>
    </source>
</evidence>
<keyword evidence="9" id="KW-0732">Signal</keyword>
<sequence length="813" mass="90184">MRSIKLFLLITLLRSSPWTQAGSLFKEAGLVYQVRQVNAVRKIAEYTSHRDVSLAEYDVPPETSSVIFGFSSVSAPESCSRDRTVVVYVQYGGFPLFSPTNSPLPGNAYGNRTNILSFQYRADATTHKLTIPAPTGGLWYSAVFIKPQEVNHGIKQTGLFTKCELSYYSSFLTSGYTDTLTQLNSGEGRWFLPKPECSCQHMFKLILPESYFDAVDITLNCNNGTSCPQTQIRARSGGLPLFSTNNGVHARTCDNSSTCNLVYAPKQRTTQYILVKWNNASGAPIFITATAMSCRKPLSMAITEEINRLQEKGNRDRIAHKNSTSAGQMSNSLVFGNKTFVNESAIQLLLANETSPYSQPLCPFVVDMSRIDLSLPLTSAFGLSHSSYPSTDYVALPTHMYSDTILRFDIVPYKDTGGTLYLSLNLTEAKLDDLENFTLIACLSLGQGSRFEIEDNCGGPLIRLNKSLQYAEAFVPYPEVGTWNINIQGRPLLASTKTAEVDEIYVPLQIKVKLEQCVKETCGPYGSCIVVRSSGVLIISSCNCAAGYKGWDCSDGSEAQSSAELYMSVIFLTISNLLFIPAGVVAIRRKHYTEAAVYFCTCFFSSFYHACDQPLKSHQLCIMEYRVLQFCDFYVSILSFWVTIIAMADLPYKIQSLVHILGCIGIALGVEYDKTGLWTFVVPAITAVVILGASWGFRSYRMKMVAPRKRYWLVHFLPGFCFATLGLILFAAVETKRNYKFVHSIWHIAMALSVICLLPPMLHRHHGKYPKTQSSVSSESDLSKRTSLGLAQDVLLHSPQSQSPTSQVIEIVA</sequence>
<evidence type="ECO:0000256" key="4">
    <source>
        <dbReference type="ARBA" id="ARBA00022692"/>
    </source>
</evidence>
<keyword evidence="5 8" id="KW-1133">Transmembrane helix</keyword>
<gene>
    <name evidence="11" type="primary">RvY_05502-1</name>
    <name evidence="11" type="synonym">RvY_05502.1</name>
    <name evidence="11" type="ORF">RvY_05502</name>
</gene>
<keyword evidence="3" id="KW-1003">Cell membrane</keyword>
<dbReference type="PROSITE" id="PS01186">
    <property type="entry name" value="EGF_2"/>
    <property type="match status" value="1"/>
</dbReference>
<dbReference type="OrthoDB" id="69646at2759"/>
<evidence type="ECO:0000256" key="1">
    <source>
        <dbReference type="ARBA" id="ARBA00004651"/>
    </source>
</evidence>
<dbReference type="Pfam" id="PF12036">
    <property type="entry name" value="DUF3522"/>
    <property type="match status" value="1"/>
</dbReference>
<comment type="similarity">
    <text evidence="2">Belongs to the TMEM8 family.</text>
</comment>
<dbReference type="InterPro" id="IPR000742">
    <property type="entry name" value="EGF"/>
</dbReference>
<evidence type="ECO:0000256" key="5">
    <source>
        <dbReference type="ARBA" id="ARBA00022989"/>
    </source>
</evidence>
<feature type="transmembrane region" description="Helical" evidence="8">
    <location>
        <begin position="565"/>
        <end position="587"/>
    </location>
</feature>
<dbReference type="STRING" id="947166.A0A1D1UYA9"/>
<dbReference type="PROSITE" id="PS00022">
    <property type="entry name" value="EGF_1"/>
    <property type="match status" value="1"/>
</dbReference>
<protein>
    <recommendedName>
        <fullName evidence="10">EGF-like domain-containing protein</fullName>
    </recommendedName>
</protein>
<accession>A0A1D1UYA9</accession>
<reference evidence="11 12" key="1">
    <citation type="journal article" date="2016" name="Nat. Commun.">
        <title>Extremotolerant tardigrade genome and improved radiotolerance of human cultured cells by tardigrade-unique protein.</title>
        <authorList>
            <person name="Hashimoto T."/>
            <person name="Horikawa D.D."/>
            <person name="Saito Y."/>
            <person name="Kuwahara H."/>
            <person name="Kozuka-Hata H."/>
            <person name="Shin-I T."/>
            <person name="Minakuchi Y."/>
            <person name="Ohishi K."/>
            <person name="Motoyama A."/>
            <person name="Aizu T."/>
            <person name="Enomoto A."/>
            <person name="Kondo K."/>
            <person name="Tanaka S."/>
            <person name="Hara Y."/>
            <person name="Koshikawa S."/>
            <person name="Sagara H."/>
            <person name="Miura T."/>
            <person name="Yokobori S."/>
            <person name="Miyagawa K."/>
            <person name="Suzuki Y."/>
            <person name="Kubo T."/>
            <person name="Oyama M."/>
            <person name="Kohara Y."/>
            <person name="Fujiyama A."/>
            <person name="Arakawa K."/>
            <person name="Katayama T."/>
            <person name="Toyoda A."/>
            <person name="Kunieda T."/>
        </authorList>
    </citation>
    <scope>NUCLEOTIDE SEQUENCE [LARGE SCALE GENOMIC DNA]</scope>
    <source>
        <strain evidence="11 12">YOKOZUNA-1</strain>
    </source>
</reference>
<feature type="signal peptide" evidence="9">
    <location>
        <begin position="1"/>
        <end position="21"/>
    </location>
</feature>
<evidence type="ECO:0000313" key="12">
    <source>
        <dbReference type="Proteomes" id="UP000186922"/>
    </source>
</evidence>
<name>A0A1D1UYA9_RAMVA</name>
<organism evidence="11 12">
    <name type="scientific">Ramazzottius varieornatus</name>
    <name type="common">Water bear</name>
    <name type="synonym">Tardigrade</name>
    <dbReference type="NCBI Taxonomy" id="947166"/>
    <lineage>
        <taxon>Eukaryota</taxon>
        <taxon>Metazoa</taxon>
        <taxon>Ecdysozoa</taxon>
        <taxon>Tardigrada</taxon>
        <taxon>Eutardigrada</taxon>
        <taxon>Parachela</taxon>
        <taxon>Hypsibioidea</taxon>
        <taxon>Ramazzottiidae</taxon>
        <taxon>Ramazzottius</taxon>
    </lineage>
</organism>
<feature type="transmembrane region" description="Helical" evidence="8">
    <location>
        <begin position="627"/>
        <end position="647"/>
    </location>
</feature>
<keyword evidence="7" id="KW-0245">EGF-like domain</keyword>
<evidence type="ECO:0000256" key="9">
    <source>
        <dbReference type="SAM" id="SignalP"/>
    </source>
</evidence>
<dbReference type="PANTHER" id="PTHR14319:SF3">
    <property type="entry name" value="TRANSMEMBRANE PROTEIN-LIKE PROTEIN"/>
    <property type="match status" value="1"/>
</dbReference>
<feature type="transmembrane region" description="Helical" evidence="8">
    <location>
        <begin position="678"/>
        <end position="700"/>
    </location>
</feature>
<evidence type="ECO:0000256" key="8">
    <source>
        <dbReference type="SAM" id="Phobius"/>
    </source>
</evidence>
<evidence type="ECO:0000256" key="7">
    <source>
        <dbReference type="PROSITE-ProRule" id="PRU00076"/>
    </source>
</evidence>
<dbReference type="PANTHER" id="PTHR14319">
    <property type="entry name" value="FIVE-SPAN TRANSMEMBRANE PROTEIN M83"/>
    <property type="match status" value="1"/>
</dbReference>
<dbReference type="AlphaFoldDB" id="A0A1D1UYA9"/>
<feature type="domain" description="EGF-like" evidence="10">
    <location>
        <begin position="513"/>
        <end position="554"/>
    </location>
</feature>
<feature type="transmembrane region" description="Helical" evidence="8">
    <location>
        <begin position="712"/>
        <end position="733"/>
    </location>
</feature>
<comment type="caution">
    <text evidence="7">Lacks conserved residue(s) required for the propagation of feature annotation.</text>
</comment>
<dbReference type="InterPro" id="IPR021910">
    <property type="entry name" value="NGX6/PGAP6/MYMK"/>
</dbReference>
<keyword evidence="12" id="KW-1185">Reference proteome</keyword>
<dbReference type="EMBL" id="BDGG01000002">
    <property type="protein sequence ID" value="GAU93580.1"/>
    <property type="molecule type" value="Genomic_DNA"/>
</dbReference>
<keyword evidence="4 8" id="KW-0812">Transmembrane</keyword>